<evidence type="ECO:0000256" key="1">
    <source>
        <dbReference type="SAM" id="SignalP"/>
    </source>
</evidence>
<sequence length="694" mass="70461">MPIRPFAARPRRALALTATAALLVGGVGAAAVAATPSEGSVSDTSPYAQWTAGPFAAPNVTGTAGDVTCGPGLCDDYALHVSTPAGYGDTHQLTVKVGWGNTAADFDVYLLDKAGTVVGSSASNADPEVIQVPPTTGDYTVRVVPFNPLGESVTGTAALTDIPANPPPGTDTPPTFSQYGAPQSFAQAHNAGEPSIGNSHKTGATFYQALYDTYKATWDDSVSPSKVTWSNVSATSANGCPTGGTTSLDPIGFTDPVTGRVFESQLAGKTSLMCYSDDDGTTWSPSQGGGINSGVDHQTVGGGAWPAGTLGSLPTSSYPRAVYYCSQDVADASCASSHDGGTTFGPAVPMYSLLDCGGLHGHVKVAPDGTVYVPNKGCGSNQGVAVSEDGGTTWSVRTDPASTPGDSDPSVGIGANGTVYMGYQAADGTPRVAVSRDKGKTWSDDQNVGAGLGIHNTVFPAVVAGDDDRASFAFIGTTTAGNYQDAANFHGDWHLYVSTTYDGGKSWVTVDTTPTDPVQRGSICTGGTTCGNDRNLLDFMDATVDKDGRVLVGYADGCTGACAAPGGAQNFDAYATIARQQTGKTLYAANDPQPNLTPSSLSVSKASGLYVPTATLANTGAAQATGAALQLVVDGKVVSTSAASDLAAGAKRTVTFAGLKLAKGTHTILVVADPANTVRESDESDNRRSVTVTS</sequence>
<dbReference type="OrthoDB" id="9813892at2"/>
<dbReference type="CDD" id="cd15482">
    <property type="entry name" value="Sialidase_non-viral"/>
    <property type="match status" value="1"/>
</dbReference>
<dbReference type="EMBL" id="VFOQ01000001">
    <property type="protein sequence ID" value="TQL59854.1"/>
    <property type="molecule type" value="Genomic_DNA"/>
</dbReference>
<dbReference type="RefSeq" id="WP_141787823.1">
    <property type="nucleotide sequence ID" value="NZ_BAAAKX010000004.1"/>
</dbReference>
<organism evidence="3 4">
    <name type="scientific">Oryzihumus leptocrescens</name>
    <dbReference type="NCBI Taxonomy" id="297536"/>
    <lineage>
        <taxon>Bacteria</taxon>
        <taxon>Bacillati</taxon>
        <taxon>Actinomycetota</taxon>
        <taxon>Actinomycetes</taxon>
        <taxon>Micrococcales</taxon>
        <taxon>Intrasporangiaceae</taxon>
        <taxon>Oryzihumus</taxon>
    </lineage>
</organism>
<feature type="domain" description="CARDB" evidence="2">
    <location>
        <begin position="613"/>
        <end position="689"/>
    </location>
</feature>
<dbReference type="Pfam" id="PF07705">
    <property type="entry name" value="CARDB"/>
    <property type="match status" value="1"/>
</dbReference>
<comment type="caution">
    <text evidence="3">The sequence shown here is derived from an EMBL/GenBank/DDBJ whole genome shotgun (WGS) entry which is preliminary data.</text>
</comment>
<feature type="chain" id="PRO_5021806389" evidence="1">
    <location>
        <begin position="30"/>
        <end position="694"/>
    </location>
</feature>
<feature type="signal peptide" evidence="1">
    <location>
        <begin position="1"/>
        <end position="29"/>
    </location>
</feature>
<gene>
    <name evidence="3" type="ORF">FB474_1223</name>
</gene>
<dbReference type="InterPro" id="IPR011635">
    <property type="entry name" value="CARDB"/>
</dbReference>
<accession>A0A542ZHP6</accession>
<name>A0A542ZHP6_9MICO</name>
<evidence type="ECO:0000313" key="3">
    <source>
        <dbReference type="EMBL" id="TQL59854.1"/>
    </source>
</evidence>
<dbReference type="Proteomes" id="UP000319514">
    <property type="component" value="Unassembled WGS sequence"/>
</dbReference>
<keyword evidence="4" id="KW-1185">Reference proteome</keyword>
<dbReference type="Gene3D" id="2.60.120.380">
    <property type="match status" value="1"/>
</dbReference>
<dbReference type="Gene3D" id="2.60.40.10">
    <property type="entry name" value="Immunoglobulins"/>
    <property type="match status" value="1"/>
</dbReference>
<keyword evidence="1" id="KW-0732">Signal</keyword>
<evidence type="ECO:0000313" key="4">
    <source>
        <dbReference type="Proteomes" id="UP000319514"/>
    </source>
</evidence>
<dbReference type="GO" id="GO:0005975">
    <property type="term" value="P:carbohydrate metabolic process"/>
    <property type="evidence" value="ECO:0007669"/>
    <property type="project" value="UniProtKB-ARBA"/>
</dbReference>
<dbReference type="InterPro" id="IPR013783">
    <property type="entry name" value="Ig-like_fold"/>
</dbReference>
<proteinExistence type="predicted"/>
<dbReference type="AlphaFoldDB" id="A0A542ZHP6"/>
<dbReference type="InterPro" id="IPR036278">
    <property type="entry name" value="Sialidase_sf"/>
</dbReference>
<dbReference type="Gene3D" id="2.120.10.10">
    <property type="match status" value="2"/>
</dbReference>
<protein>
    <submittedName>
        <fullName evidence="3">CARDB protein</fullName>
    </submittedName>
</protein>
<dbReference type="SUPFAM" id="SSF50939">
    <property type="entry name" value="Sialidases"/>
    <property type="match status" value="1"/>
</dbReference>
<reference evidence="3 4" key="1">
    <citation type="submission" date="2019-06" db="EMBL/GenBank/DDBJ databases">
        <title>Sequencing the genomes of 1000 actinobacteria strains.</title>
        <authorList>
            <person name="Klenk H.-P."/>
        </authorList>
    </citation>
    <scope>NUCLEOTIDE SEQUENCE [LARGE SCALE GENOMIC DNA]</scope>
    <source>
        <strain evidence="3 4">DSM 18082</strain>
    </source>
</reference>
<evidence type="ECO:0000259" key="2">
    <source>
        <dbReference type="Pfam" id="PF07705"/>
    </source>
</evidence>